<dbReference type="EMBL" id="FNKH01000002">
    <property type="protein sequence ID" value="SDQ31409.1"/>
    <property type="molecule type" value="Genomic_DNA"/>
</dbReference>
<feature type="domain" description="Resolvase/invertase-type recombinase catalytic" evidence="6">
    <location>
        <begin position="52"/>
        <end position="194"/>
    </location>
</feature>
<evidence type="ECO:0000259" key="6">
    <source>
        <dbReference type="PROSITE" id="PS51736"/>
    </source>
</evidence>
<keyword evidence="8" id="KW-1185">Reference proteome</keyword>
<evidence type="ECO:0000313" key="8">
    <source>
        <dbReference type="Proteomes" id="UP000181917"/>
    </source>
</evidence>
<keyword evidence="3" id="KW-0233">DNA recombination</keyword>
<evidence type="ECO:0000256" key="5">
    <source>
        <dbReference type="PROSITE-ProRule" id="PRU10137"/>
    </source>
</evidence>
<dbReference type="PANTHER" id="PTHR36172">
    <property type="match status" value="1"/>
</dbReference>
<dbReference type="InterPro" id="IPR006118">
    <property type="entry name" value="Recombinase_CS"/>
</dbReference>
<dbReference type="Gene3D" id="3.40.50.1390">
    <property type="entry name" value="Resolvase, N-terminal catalytic domain"/>
    <property type="match status" value="1"/>
</dbReference>
<dbReference type="InterPro" id="IPR036162">
    <property type="entry name" value="Resolvase-like_N_sf"/>
</dbReference>
<organism evidence="7 8">
    <name type="scientific">Crystallibacter crystallopoietes</name>
    <dbReference type="NCBI Taxonomy" id="37928"/>
    <lineage>
        <taxon>Bacteria</taxon>
        <taxon>Bacillati</taxon>
        <taxon>Actinomycetota</taxon>
        <taxon>Actinomycetes</taxon>
        <taxon>Micrococcales</taxon>
        <taxon>Micrococcaceae</taxon>
        <taxon>Crystallibacter</taxon>
    </lineage>
</organism>
<evidence type="ECO:0000313" key="7">
    <source>
        <dbReference type="EMBL" id="SDQ31409.1"/>
    </source>
</evidence>
<feature type="active site" description="O-(5'-phospho-DNA)-serine intermediate" evidence="4 5">
    <location>
        <position position="60"/>
    </location>
</feature>
<dbReference type="Pfam" id="PF00239">
    <property type="entry name" value="Resolvase"/>
    <property type="match status" value="1"/>
</dbReference>
<dbReference type="InterPro" id="IPR006119">
    <property type="entry name" value="Resolv_N"/>
</dbReference>
<dbReference type="Gene3D" id="1.10.287.2170">
    <property type="match status" value="1"/>
</dbReference>
<dbReference type="Proteomes" id="UP000181917">
    <property type="component" value="Unassembled WGS sequence"/>
</dbReference>
<dbReference type="InterPro" id="IPR051491">
    <property type="entry name" value="Recombinase/Transposase-rel"/>
</dbReference>
<evidence type="ECO:0000256" key="3">
    <source>
        <dbReference type="ARBA" id="ARBA00023172"/>
    </source>
</evidence>
<evidence type="ECO:0000256" key="4">
    <source>
        <dbReference type="PIRSR" id="PIRSR606118-50"/>
    </source>
</evidence>
<dbReference type="PROSITE" id="PS00397">
    <property type="entry name" value="RECOMBINASES_1"/>
    <property type="match status" value="1"/>
</dbReference>
<dbReference type="GO" id="GO:0015074">
    <property type="term" value="P:DNA integration"/>
    <property type="evidence" value="ECO:0007669"/>
    <property type="project" value="UniProtKB-KW"/>
</dbReference>
<keyword evidence="1" id="KW-0229">DNA integration</keyword>
<dbReference type="NCBIfam" id="NF033518">
    <property type="entry name" value="transpos_IS607"/>
    <property type="match status" value="1"/>
</dbReference>
<dbReference type="SUPFAM" id="SSF53041">
    <property type="entry name" value="Resolvase-like"/>
    <property type="match status" value="1"/>
</dbReference>
<name>A0A1H0ZVM2_9MICC</name>
<dbReference type="InterPro" id="IPR048046">
    <property type="entry name" value="Transpos_IS607"/>
</dbReference>
<evidence type="ECO:0000256" key="2">
    <source>
        <dbReference type="ARBA" id="ARBA00023125"/>
    </source>
</evidence>
<proteinExistence type="predicted"/>
<gene>
    <name evidence="7" type="ORF">SAMN04489742_0588</name>
</gene>
<dbReference type="AlphaFoldDB" id="A0A1H0ZVM2"/>
<keyword evidence="2" id="KW-0238">DNA-binding</keyword>
<dbReference type="GO" id="GO:0000150">
    <property type="term" value="F:DNA strand exchange activity"/>
    <property type="evidence" value="ECO:0007669"/>
    <property type="project" value="InterPro"/>
</dbReference>
<dbReference type="PROSITE" id="PS51736">
    <property type="entry name" value="RECOMBINASES_3"/>
    <property type="match status" value="1"/>
</dbReference>
<evidence type="ECO:0000256" key="1">
    <source>
        <dbReference type="ARBA" id="ARBA00022908"/>
    </source>
</evidence>
<protein>
    <submittedName>
        <fullName evidence="7">Predicted site-specific integrase-resolvase</fullName>
    </submittedName>
</protein>
<dbReference type="PANTHER" id="PTHR36172:SF1">
    <property type="entry name" value="RESOLVASE-RELATED"/>
    <property type="match status" value="1"/>
</dbReference>
<dbReference type="GO" id="GO:0003677">
    <property type="term" value="F:DNA binding"/>
    <property type="evidence" value="ECO:0007669"/>
    <property type="project" value="UniProtKB-KW"/>
</dbReference>
<sequence>MADVKFSQYAKNAGIGYRAAWNRYKAGRIEGAWQDEHGTIHVPDPASALAPKAAVYARVSSHTQKEDLERQAQRMIDYALARGLQVVSVTKEVASGADDSRPKLSKLLASEDWGTLVVEHRDRLTRVGFNWFDVLLSRQGRRIDVANLAQEQTSDLMDDFLSIIYSFTARLYGLRGSRNRSRKLIAALEDEAAGI</sequence>
<dbReference type="OrthoDB" id="9814833at2"/>
<reference evidence="7 8" key="1">
    <citation type="submission" date="2016-10" db="EMBL/GenBank/DDBJ databases">
        <authorList>
            <person name="de Groot N.N."/>
        </authorList>
    </citation>
    <scope>NUCLEOTIDE SEQUENCE [LARGE SCALE GENOMIC DNA]</scope>
    <source>
        <strain evidence="7 8">DSM 20117</strain>
    </source>
</reference>
<accession>A0A1H0ZVM2</accession>
<dbReference type="SMART" id="SM00857">
    <property type="entry name" value="Resolvase"/>
    <property type="match status" value="1"/>
</dbReference>